<keyword evidence="2" id="KW-0238">DNA-binding</keyword>
<dbReference type="SMART" id="SM00418">
    <property type="entry name" value="HTH_ARSR"/>
    <property type="match status" value="1"/>
</dbReference>
<dbReference type="InterPro" id="IPR036390">
    <property type="entry name" value="WH_DNA-bd_sf"/>
</dbReference>
<evidence type="ECO:0000313" key="7">
    <source>
        <dbReference type="Proteomes" id="UP001379533"/>
    </source>
</evidence>
<evidence type="ECO:0000313" key="6">
    <source>
        <dbReference type="EMBL" id="WXA90046.1"/>
    </source>
</evidence>
<evidence type="ECO:0000256" key="4">
    <source>
        <dbReference type="SAM" id="MobiDB-lite"/>
    </source>
</evidence>
<dbReference type="InterPro" id="IPR011991">
    <property type="entry name" value="ArsR-like_HTH"/>
</dbReference>
<dbReference type="PANTHER" id="PTHR33154">
    <property type="entry name" value="TRANSCRIPTIONAL REGULATOR, ARSR FAMILY"/>
    <property type="match status" value="1"/>
</dbReference>
<feature type="domain" description="HTH arsR-type" evidence="5">
    <location>
        <begin position="1"/>
        <end position="97"/>
    </location>
</feature>
<organism evidence="6 7">
    <name type="scientific">Pendulispora brunnea</name>
    <dbReference type="NCBI Taxonomy" id="2905690"/>
    <lineage>
        <taxon>Bacteria</taxon>
        <taxon>Pseudomonadati</taxon>
        <taxon>Myxococcota</taxon>
        <taxon>Myxococcia</taxon>
        <taxon>Myxococcales</taxon>
        <taxon>Sorangiineae</taxon>
        <taxon>Pendulisporaceae</taxon>
        <taxon>Pendulispora</taxon>
    </lineage>
</organism>
<gene>
    <name evidence="6" type="ORF">LZC95_26525</name>
</gene>
<dbReference type="PRINTS" id="PR00778">
    <property type="entry name" value="HTHARSR"/>
</dbReference>
<keyword evidence="7" id="KW-1185">Reference proteome</keyword>
<dbReference type="InterPro" id="IPR036388">
    <property type="entry name" value="WH-like_DNA-bd_sf"/>
</dbReference>
<dbReference type="RefSeq" id="WP_394840659.1">
    <property type="nucleotide sequence ID" value="NZ_CP089982.1"/>
</dbReference>
<dbReference type="PROSITE" id="PS50987">
    <property type="entry name" value="HTH_ARSR_2"/>
    <property type="match status" value="1"/>
</dbReference>
<dbReference type="NCBIfam" id="NF033788">
    <property type="entry name" value="HTH_metalloreg"/>
    <property type="match status" value="1"/>
</dbReference>
<evidence type="ECO:0000256" key="3">
    <source>
        <dbReference type="ARBA" id="ARBA00023163"/>
    </source>
</evidence>
<evidence type="ECO:0000256" key="2">
    <source>
        <dbReference type="ARBA" id="ARBA00023125"/>
    </source>
</evidence>
<dbReference type="CDD" id="cd00090">
    <property type="entry name" value="HTH_ARSR"/>
    <property type="match status" value="1"/>
</dbReference>
<dbReference type="EMBL" id="CP089982">
    <property type="protein sequence ID" value="WXA90046.1"/>
    <property type="molecule type" value="Genomic_DNA"/>
</dbReference>
<keyword evidence="3" id="KW-0804">Transcription</keyword>
<evidence type="ECO:0000256" key="1">
    <source>
        <dbReference type="ARBA" id="ARBA00023015"/>
    </source>
</evidence>
<dbReference type="SUPFAM" id="SSF46785">
    <property type="entry name" value="Winged helix' DNA-binding domain"/>
    <property type="match status" value="1"/>
</dbReference>
<dbReference type="Pfam" id="PF12840">
    <property type="entry name" value="HTH_20"/>
    <property type="match status" value="1"/>
</dbReference>
<accession>A0ABZ2JU98</accession>
<dbReference type="Proteomes" id="UP001379533">
    <property type="component" value="Chromosome"/>
</dbReference>
<feature type="region of interest" description="Disordered" evidence="4">
    <location>
        <begin position="94"/>
        <end position="126"/>
    </location>
</feature>
<name>A0ABZ2JU98_9BACT</name>
<reference evidence="6 7" key="1">
    <citation type="submission" date="2021-12" db="EMBL/GenBank/DDBJ databases">
        <title>Discovery of the Pendulisporaceae a myxobacterial family with distinct sporulation behavior and unique specialized metabolism.</title>
        <authorList>
            <person name="Garcia R."/>
            <person name="Popoff A."/>
            <person name="Bader C.D."/>
            <person name="Loehr J."/>
            <person name="Walesch S."/>
            <person name="Walt C."/>
            <person name="Boldt J."/>
            <person name="Bunk B."/>
            <person name="Haeckl F.J.F.P.J."/>
            <person name="Gunesch A.P."/>
            <person name="Birkelbach J."/>
            <person name="Nuebel U."/>
            <person name="Pietschmann T."/>
            <person name="Bach T."/>
            <person name="Mueller R."/>
        </authorList>
    </citation>
    <scope>NUCLEOTIDE SEQUENCE [LARGE SCALE GENOMIC DNA]</scope>
    <source>
        <strain evidence="6 7">MSr12523</strain>
    </source>
</reference>
<protein>
    <submittedName>
        <fullName evidence="6">Metalloregulator ArsR/SmtB family transcription factor</fullName>
    </submittedName>
</protein>
<evidence type="ECO:0000259" key="5">
    <source>
        <dbReference type="PROSITE" id="PS50987"/>
    </source>
</evidence>
<sequence length="126" mass="13926">MARIPLADTEAVFAALANESRRNILVLLSHLGGELPSGYLAARFQHSWPTTTRHLGVLEKAGLVEVRREGRSAFYRLNRDRVRGIVEAWLGHLEPTGPEKTWTSSGPKSTGGLRRSGSQGKVRREP</sequence>
<dbReference type="InterPro" id="IPR051081">
    <property type="entry name" value="HTH_MetalResp_TranReg"/>
</dbReference>
<proteinExistence type="predicted"/>
<keyword evidence="1" id="KW-0805">Transcription regulation</keyword>
<dbReference type="PANTHER" id="PTHR33154:SF33">
    <property type="entry name" value="TRANSCRIPTIONAL REPRESSOR SDPR"/>
    <property type="match status" value="1"/>
</dbReference>
<dbReference type="InterPro" id="IPR001845">
    <property type="entry name" value="HTH_ArsR_DNA-bd_dom"/>
</dbReference>
<dbReference type="Gene3D" id="1.10.10.10">
    <property type="entry name" value="Winged helix-like DNA-binding domain superfamily/Winged helix DNA-binding domain"/>
    <property type="match status" value="1"/>
</dbReference>